<proteinExistence type="predicted"/>
<evidence type="ECO:0000256" key="1">
    <source>
        <dbReference type="ARBA" id="ARBA00022737"/>
    </source>
</evidence>
<comment type="caution">
    <text evidence="3">The sequence shown here is derived from an EMBL/GenBank/DDBJ whole genome shotgun (WGS) entry which is preliminary data.</text>
</comment>
<dbReference type="PANTHER" id="PTHR47435">
    <property type="entry name" value="KELCH REPEAT PROTEIN (AFU_ORTHOLOGUE AFUA_5G12780)"/>
    <property type="match status" value="1"/>
</dbReference>
<dbReference type="PANTHER" id="PTHR47435:SF4">
    <property type="entry name" value="KELCH REPEAT PROTEIN (AFU_ORTHOLOGUE AFUA_5G12780)"/>
    <property type="match status" value="1"/>
</dbReference>
<dbReference type="AlphaFoldDB" id="A0A1Y2CIK2"/>
<dbReference type="InterPro" id="IPR015915">
    <property type="entry name" value="Kelch-typ_b-propeller"/>
</dbReference>
<dbReference type="SMART" id="SM00612">
    <property type="entry name" value="Kelch"/>
    <property type="match status" value="2"/>
</dbReference>
<gene>
    <name evidence="3" type="ORF">BCR33DRAFT_715292</name>
</gene>
<dbReference type="STRING" id="329046.A0A1Y2CIK2"/>
<dbReference type="Proteomes" id="UP000193642">
    <property type="component" value="Unassembled WGS sequence"/>
</dbReference>
<reference evidence="3 4" key="1">
    <citation type="submission" date="2016-07" db="EMBL/GenBank/DDBJ databases">
        <title>Pervasive Adenine N6-methylation of Active Genes in Fungi.</title>
        <authorList>
            <consortium name="DOE Joint Genome Institute"/>
            <person name="Mondo S.J."/>
            <person name="Dannebaum R.O."/>
            <person name="Kuo R.C."/>
            <person name="Labutti K."/>
            <person name="Haridas S."/>
            <person name="Kuo A."/>
            <person name="Salamov A."/>
            <person name="Ahrendt S.R."/>
            <person name="Lipzen A."/>
            <person name="Sullivan W."/>
            <person name="Andreopoulos W.B."/>
            <person name="Clum A."/>
            <person name="Lindquist E."/>
            <person name="Daum C."/>
            <person name="Ramamoorthy G.K."/>
            <person name="Gryganskyi A."/>
            <person name="Culley D."/>
            <person name="Magnuson J.K."/>
            <person name="James T.Y."/>
            <person name="O'Malley M.A."/>
            <person name="Stajich J.E."/>
            <person name="Spatafora J.W."/>
            <person name="Visel A."/>
            <person name="Grigoriev I.V."/>
        </authorList>
    </citation>
    <scope>NUCLEOTIDE SEQUENCE [LARGE SCALE GENOMIC DNA]</scope>
    <source>
        <strain evidence="3 4">JEL800</strain>
    </source>
</reference>
<accession>A0A1Y2CIK2</accession>
<dbReference type="SUPFAM" id="SSF117281">
    <property type="entry name" value="Kelch motif"/>
    <property type="match status" value="1"/>
</dbReference>
<keyword evidence="1" id="KW-0677">Repeat</keyword>
<dbReference type="InterPro" id="IPR006652">
    <property type="entry name" value="Kelch_1"/>
</dbReference>
<keyword evidence="4" id="KW-1185">Reference proteome</keyword>
<evidence type="ECO:0000313" key="3">
    <source>
        <dbReference type="EMBL" id="ORY46878.1"/>
    </source>
</evidence>
<dbReference type="SUPFAM" id="SSF50965">
    <property type="entry name" value="Galactose oxidase, central domain"/>
    <property type="match status" value="1"/>
</dbReference>
<dbReference type="EMBL" id="MCGO01000015">
    <property type="protein sequence ID" value="ORY46878.1"/>
    <property type="molecule type" value="Genomic_DNA"/>
</dbReference>
<organism evidence="3 4">
    <name type="scientific">Rhizoclosmatium globosum</name>
    <dbReference type="NCBI Taxonomy" id="329046"/>
    <lineage>
        <taxon>Eukaryota</taxon>
        <taxon>Fungi</taxon>
        <taxon>Fungi incertae sedis</taxon>
        <taxon>Chytridiomycota</taxon>
        <taxon>Chytridiomycota incertae sedis</taxon>
        <taxon>Chytridiomycetes</taxon>
        <taxon>Chytridiales</taxon>
        <taxon>Chytriomycetaceae</taxon>
        <taxon>Rhizoclosmatium</taxon>
    </lineage>
</organism>
<dbReference type="Gene3D" id="2.120.10.80">
    <property type="entry name" value="Kelch-type beta propeller"/>
    <property type="match status" value="2"/>
</dbReference>
<dbReference type="OrthoDB" id="10250130at2759"/>
<dbReference type="InterPro" id="IPR011043">
    <property type="entry name" value="Gal_Oxase/kelch_b-propeller"/>
</dbReference>
<sequence length="343" mass="36994">MPPRCARGAEVPIGRSSHSVNVVNSKVLIFSGEELPRVPIAANPANNFGGSGFEAFDLGQSVWVKDASAATKTGAPQPRVGHASAQIGNKIYILGGRGGAEMVPFDSDLFEFDADTGRWNIVSPASKCTVESRSYHSMTASKDYVFVFGGCPAKGRLNDLHQFDPATRTWTQFPSHSEISPRGGPALAVLGDRLVVFGGFNGNELGDMWTIPVGKDAGPIAEREWKRIMVPVGSLVPDRRSVAGFVALTDKFVLFHGERDPSSKGHEGAGLYHRDVWTFKFTSKENDAVQTGIWEEQEVEQNGQNPTARGWIAAAPLNGDKVVMVGGFDGEVRDNGVYLLSFD</sequence>
<protein>
    <submittedName>
        <fullName evidence="3">Galactose oxidase</fullName>
    </submittedName>
</protein>
<evidence type="ECO:0000256" key="2">
    <source>
        <dbReference type="ARBA" id="ARBA00023004"/>
    </source>
</evidence>
<evidence type="ECO:0000313" key="4">
    <source>
        <dbReference type="Proteomes" id="UP000193642"/>
    </source>
</evidence>
<keyword evidence="2" id="KW-0408">Iron</keyword>
<dbReference type="Pfam" id="PF24681">
    <property type="entry name" value="Kelch_KLHDC2_KLHL20_DRC7"/>
    <property type="match status" value="1"/>
</dbReference>
<name>A0A1Y2CIK2_9FUNG</name>
<dbReference type="GO" id="GO:0019760">
    <property type="term" value="P:glucosinolate metabolic process"/>
    <property type="evidence" value="ECO:0007669"/>
    <property type="project" value="UniProtKB-ARBA"/>
</dbReference>